<reference evidence="1" key="1">
    <citation type="submission" date="2023-08" db="EMBL/GenBank/DDBJ databases">
        <title>Black Yeasts Isolated from many extreme environments.</title>
        <authorList>
            <person name="Coleine C."/>
            <person name="Stajich J.E."/>
            <person name="Selbmann L."/>
        </authorList>
    </citation>
    <scope>NUCLEOTIDE SEQUENCE</scope>
    <source>
        <strain evidence="1">CCFEE 5810</strain>
    </source>
</reference>
<accession>A0AAN7VU94</accession>
<sequence>MCDIPCGSQADQVLVINRLLHHDQEELDLNPVETSFLGSLNLAQLVRNPHTKLDEYAICCCRCTGSGTDDHLQNRCKQRKNKNTAHANIYRILVVVKDPKFDLKHEFGRMSGFFFCHDHRNDRNKKRFVDHCVAQATAYRRRRGIVTQVEPVEDFAASFPEQPQAQAEETNGAETSMQLPVEGTSAIKVEDTTHSAQGSGIQVLNEATLMTAVQTVFQLEGKTCAGGLECLLEAVNIAWKVIDDYGIIIDYDYSCDIGDVEAKIKTMLDGTQTQLDNDDMLKLWDFYEWAYQVRNGLPDGTPYPKP</sequence>
<evidence type="ECO:0000313" key="1">
    <source>
        <dbReference type="EMBL" id="KAK5703921.1"/>
    </source>
</evidence>
<organism evidence="1 2">
    <name type="scientific">Elasticomyces elasticus</name>
    <dbReference type="NCBI Taxonomy" id="574655"/>
    <lineage>
        <taxon>Eukaryota</taxon>
        <taxon>Fungi</taxon>
        <taxon>Dikarya</taxon>
        <taxon>Ascomycota</taxon>
        <taxon>Pezizomycotina</taxon>
        <taxon>Dothideomycetes</taxon>
        <taxon>Dothideomycetidae</taxon>
        <taxon>Mycosphaerellales</taxon>
        <taxon>Teratosphaeriaceae</taxon>
        <taxon>Elasticomyces</taxon>
    </lineage>
</organism>
<proteinExistence type="predicted"/>
<name>A0AAN7VU94_9PEZI</name>
<comment type="caution">
    <text evidence="1">The sequence shown here is derived from an EMBL/GenBank/DDBJ whole genome shotgun (WGS) entry which is preliminary data.</text>
</comment>
<protein>
    <submittedName>
        <fullName evidence="1">Uncharacterized protein</fullName>
    </submittedName>
</protein>
<dbReference type="EMBL" id="JAVRQU010000004">
    <property type="protein sequence ID" value="KAK5703921.1"/>
    <property type="molecule type" value="Genomic_DNA"/>
</dbReference>
<dbReference type="AlphaFoldDB" id="A0AAN7VU94"/>
<gene>
    <name evidence="1" type="ORF">LTR97_002934</name>
</gene>
<dbReference type="Proteomes" id="UP001310594">
    <property type="component" value="Unassembled WGS sequence"/>
</dbReference>
<evidence type="ECO:0000313" key="2">
    <source>
        <dbReference type="Proteomes" id="UP001310594"/>
    </source>
</evidence>